<keyword evidence="4" id="KW-0238">DNA-binding</keyword>
<dbReference type="PROSITE" id="PS50045">
    <property type="entry name" value="SIGMA54_INTERACT_4"/>
    <property type="match status" value="1"/>
</dbReference>
<dbReference type="Pfam" id="PF25601">
    <property type="entry name" value="AAA_lid_14"/>
    <property type="match status" value="1"/>
</dbReference>
<dbReference type="InterPro" id="IPR025662">
    <property type="entry name" value="Sigma_54_int_dom_ATP-bd_1"/>
</dbReference>
<evidence type="ECO:0000256" key="1">
    <source>
        <dbReference type="ARBA" id="ARBA00022741"/>
    </source>
</evidence>
<accession>A0ABR5N712</accession>
<dbReference type="Pfam" id="PF00158">
    <property type="entry name" value="Sigma54_activat"/>
    <property type="match status" value="1"/>
</dbReference>
<evidence type="ECO:0000256" key="4">
    <source>
        <dbReference type="ARBA" id="ARBA00023125"/>
    </source>
</evidence>
<dbReference type="NCBIfam" id="TIGR00229">
    <property type="entry name" value="sensory_box"/>
    <property type="match status" value="1"/>
</dbReference>
<dbReference type="CDD" id="cd00130">
    <property type="entry name" value="PAS"/>
    <property type="match status" value="1"/>
</dbReference>
<dbReference type="Pfam" id="PF02954">
    <property type="entry name" value="HTH_8"/>
    <property type="match status" value="1"/>
</dbReference>
<proteinExistence type="predicted"/>
<organism evidence="8 9">
    <name type="scientific">Brevibacillus choshinensis</name>
    <dbReference type="NCBI Taxonomy" id="54911"/>
    <lineage>
        <taxon>Bacteria</taxon>
        <taxon>Bacillati</taxon>
        <taxon>Bacillota</taxon>
        <taxon>Bacilli</taxon>
        <taxon>Bacillales</taxon>
        <taxon>Paenibacillaceae</taxon>
        <taxon>Brevibacillus</taxon>
    </lineage>
</organism>
<keyword evidence="5" id="KW-0804">Transcription</keyword>
<dbReference type="InterPro" id="IPR025944">
    <property type="entry name" value="Sigma_54_int_dom_CS"/>
</dbReference>
<evidence type="ECO:0000256" key="5">
    <source>
        <dbReference type="ARBA" id="ARBA00023163"/>
    </source>
</evidence>
<evidence type="ECO:0000313" key="9">
    <source>
        <dbReference type="Proteomes" id="UP000051063"/>
    </source>
</evidence>
<comment type="caution">
    <text evidence="8">The sequence shown here is derived from an EMBL/GenBank/DDBJ whole genome shotgun (WGS) entry which is preliminary data.</text>
</comment>
<keyword evidence="1" id="KW-0547">Nucleotide-binding</keyword>
<dbReference type="PROSITE" id="PS00675">
    <property type="entry name" value="SIGMA54_INTERACT_1"/>
    <property type="match status" value="1"/>
</dbReference>
<dbReference type="RefSeq" id="WP_055745471.1">
    <property type="nucleotide sequence ID" value="NZ_LJJB01000010.1"/>
</dbReference>
<dbReference type="Proteomes" id="UP000051063">
    <property type="component" value="Unassembled WGS sequence"/>
</dbReference>
<evidence type="ECO:0000256" key="2">
    <source>
        <dbReference type="ARBA" id="ARBA00022840"/>
    </source>
</evidence>
<keyword evidence="9" id="KW-1185">Reference proteome</keyword>
<evidence type="ECO:0000259" key="6">
    <source>
        <dbReference type="PROSITE" id="PS50045"/>
    </source>
</evidence>
<reference evidence="8 9" key="1">
    <citation type="submission" date="2015-09" db="EMBL/GenBank/DDBJ databases">
        <title>Genome sequencing project for genomic taxonomy and phylogenomics of Bacillus-like bacteria.</title>
        <authorList>
            <person name="Liu B."/>
            <person name="Wang J."/>
            <person name="Zhu Y."/>
            <person name="Liu G."/>
            <person name="Chen Q."/>
            <person name="Chen Z."/>
            <person name="Lan J."/>
            <person name="Che J."/>
            <person name="Ge C."/>
            <person name="Shi H."/>
            <person name="Pan Z."/>
            <person name="Liu X."/>
        </authorList>
    </citation>
    <scope>NUCLEOTIDE SEQUENCE [LARGE SCALE GENOMIC DNA]</scope>
    <source>
        <strain evidence="8 9">DSM 8552</strain>
    </source>
</reference>
<dbReference type="CDD" id="cd00009">
    <property type="entry name" value="AAA"/>
    <property type="match status" value="1"/>
</dbReference>
<dbReference type="Gene3D" id="1.10.10.60">
    <property type="entry name" value="Homeodomain-like"/>
    <property type="match status" value="1"/>
</dbReference>
<keyword evidence="3" id="KW-0805">Transcription regulation</keyword>
<dbReference type="SUPFAM" id="SSF46689">
    <property type="entry name" value="Homeodomain-like"/>
    <property type="match status" value="1"/>
</dbReference>
<dbReference type="SUPFAM" id="SSF55785">
    <property type="entry name" value="PYP-like sensor domain (PAS domain)"/>
    <property type="match status" value="1"/>
</dbReference>
<dbReference type="SMART" id="SM00091">
    <property type="entry name" value="PAS"/>
    <property type="match status" value="1"/>
</dbReference>
<evidence type="ECO:0000256" key="3">
    <source>
        <dbReference type="ARBA" id="ARBA00023015"/>
    </source>
</evidence>
<dbReference type="Gene3D" id="3.30.450.20">
    <property type="entry name" value="PAS domain"/>
    <property type="match status" value="1"/>
</dbReference>
<dbReference type="Pfam" id="PF00989">
    <property type="entry name" value="PAS"/>
    <property type="match status" value="1"/>
</dbReference>
<protein>
    <submittedName>
        <fullName evidence="8">Fis family transcriptional regulator</fullName>
    </submittedName>
</protein>
<dbReference type="InterPro" id="IPR002078">
    <property type="entry name" value="Sigma_54_int"/>
</dbReference>
<evidence type="ECO:0000313" key="8">
    <source>
        <dbReference type="EMBL" id="KQL46386.1"/>
    </source>
</evidence>
<dbReference type="InterPro" id="IPR025943">
    <property type="entry name" value="Sigma_54_int_dom_ATP-bd_2"/>
</dbReference>
<dbReference type="InterPro" id="IPR027417">
    <property type="entry name" value="P-loop_NTPase"/>
</dbReference>
<dbReference type="Gene3D" id="1.10.8.60">
    <property type="match status" value="1"/>
</dbReference>
<dbReference type="InterPro" id="IPR009057">
    <property type="entry name" value="Homeodomain-like_sf"/>
</dbReference>
<name>A0ABR5N712_BRECH</name>
<dbReference type="InterPro" id="IPR013767">
    <property type="entry name" value="PAS_fold"/>
</dbReference>
<dbReference type="InterPro" id="IPR058031">
    <property type="entry name" value="AAA_lid_NorR"/>
</dbReference>
<dbReference type="SUPFAM" id="SSF52540">
    <property type="entry name" value="P-loop containing nucleoside triphosphate hydrolases"/>
    <property type="match status" value="1"/>
</dbReference>
<sequence length="470" mass="53076">MLQHNLNQELEWFQAIIHSIHDGVLVIDREEIVRLINPEYTRITGVRPEVILGQPLRSVRPGAQLADTLRDGKTRAGIYRKEGTTEYVVDMAPILLQGEIVGAVSICKGLTEVHKLSLELEKNKEKLLQLEKAMGSLYQTKYTFDHIVGAQRGLKDIVHIAKKAADSKLPVLITGESGTGKELFAQSIHNESKRAHRPFIPVNCAAIPAALLESELFGYEEGSFTNAKKGGKTGLFEIANGGTIFLDEIGELPYDLQAKLLRVLQERSIRKVGEVREREIDVRVIAATNRDLKQLVEKKLFREDLYYRLHVLSIHIPALRERRGDIPELVASFLGASSDHGQPRFVVQEEALQLLQQYDWPGNIRELKNTVDYSICMAEGTQIQLNHFPAYLQQVKRSFPDFSQAAPNPTLRDVVDDAESNWIRETLKQFGEDVEDRKNAANVLGISLATLYNKMRRYNLSSSKDSKFLE</sequence>
<dbReference type="SMART" id="SM00382">
    <property type="entry name" value="AAA"/>
    <property type="match status" value="1"/>
</dbReference>
<dbReference type="Gene3D" id="3.40.50.300">
    <property type="entry name" value="P-loop containing nucleotide triphosphate hydrolases"/>
    <property type="match status" value="1"/>
</dbReference>
<dbReference type="InterPro" id="IPR000014">
    <property type="entry name" value="PAS"/>
</dbReference>
<feature type="domain" description="PAS" evidence="7">
    <location>
        <begin position="9"/>
        <end position="54"/>
    </location>
</feature>
<dbReference type="InterPro" id="IPR002197">
    <property type="entry name" value="HTH_Fis"/>
</dbReference>
<keyword evidence="2" id="KW-0067">ATP-binding</keyword>
<evidence type="ECO:0000259" key="7">
    <source>
        <dbReference type="PROSITE" id="PS50112"/>
    </source>
</evidence>
<dbReference type="PROSITE" id="PS00676">
    <property type="entry name" value="SIGMA54_INTERACT_2"/>
    <property type="match status" value="1"/>
</dbReference>
<gene>
    <name evidence="8" type="ORF">AN963_15660</name>
</gene>
<dbReference type="PROSITE" id="PS00688">
    <property type="entry name" value="SIGMA54_INTERACT_3"/>
    <property type="match status" value="1"/>
</dbReference>
<dbReference type="InterPro" id="IPR003593">
    <property type="entry name" value="AAA+_ATPase"/>
</dbReference>
<dbReference type="PANTHER" id="PTHR32071:SF57">
    <property type="entry name" value="C4-DICARBOXYLATE TRANSPORT TRANSCRIPTIONAL REGULATORY PROTEIN DCTD"/>
    <property type="match status" value="1"/>
</dbReference>
<dbReference type="PROSITE" id="PS50112">
    <property type="entry name" value="PAS"/>
    <property type="match status" value="1"/>
</dbReference>
<feature type="domain" description="Sigma-54 factor interaction" evidence="6">
    <location>
        <begin position="147"/>
        <end position="376"/>
    </location>
</feature>
<dbReference type="InterPro" id="IPR035965">
    <property type="entry name" value="PAS-like_dom_sf"/>
</dbReference>
<dbReference type="EMBL" id="LJJB01000010">
    <property type="protein sequence ID" value="KQL46386.1"/>
    <property type="molecule type" value="Genomic_DNA"/>
</dbReference>
<dbReference type="PANTHER" id="PTHR32071">
    <property type="entry name" value="TRANSCRIPTIONAL REGULATORY PROTEIN"/>
    <property type="match status" value="1"/>
</dbReference>